<proteinExistence type="predicted"/>
<accession>A0A0E9QKW0</accession>
<reference evidence="1" key="1">
    <citation type="submission" date="2014-11" db="EMBL/GenBank/DDBJ databases">
        <authorList>
            <person name="Amaro Gonzalez C."/>
        </authorList>
    </citation>
    <scope>NUCLEOTIDE SEQUENCE</scope>
</reference>
<protein>
    <submittedName>
        <fullName evidence="1">Uncharacterized protein</fullName>
    </submittedName>
</protein>
<evidence type="ECO:0000313" key="1">
    <source>
        <dbReference type="EMBL" id="JAH16980.1"/>
    </source>
</evidence>
<dbReference type="EMBL" id="GBXM01091597">
    <property type="protein sequence ID" value="JAH16980.1"/>
    <property type="molecule type" value="Transcribed_RNA"/>
</dbReference>
<reference evidence="1" key="2">
    <citation type="journal article" date="2015" name="Fish Shellfish Immunol.">
        <title>Early steps in the European eel (Anguilla anguilla)-Vibrio vulnificus interaction in the gills: Role of the RtxA13 toxin.</title>
        <authorList>
            <person name="Callol A."/>
            <person name="Pajuelo D."/>
            <person name="Ebbesson L."/>
            <person name="Teles M."/>
            <person name="MacKenzie S."/>
            <person name="Amaro C."/>
        </authorList>
    </citation>
    <scope>NUCLEOTIDE SEQUENCE</scope>
</reference>
<dbReference type="AlphaFoldDB" id="A0A0E9QKW0"/>
<name>A0A0E9QKW0_ANGAN</name>
<organism evidence="1">
    <name type="scientific">Anguilla anguilla</name>
    <name type="common">European freshwater eel</name>
    <name type="synonym">Muraena anguilla</name>
    <dbReference type="NCBI Taxonomy" id="7936"/>
    <lineage>
        <taxon>Eukaryota</taxon>
        <taxon>Metazoa</taxon>
        <taxon>Chordata</taxon>
        <taxon>Craniata</taxon>
        <taxon>Vertebrata</taxon>
        <taxon>Euteleostomi</taxon>
        <taxon>Actinopterygii</taxon>
        <taxon>Neopterygii</taxon>
        <taxon>Teleostei</taxon>
        <taxon>Anguilliformes</taxon>
        <taxon>Anguillidae</taxon>
        <taxon>Anguilla</taxon>
    </lineage>
</organism>
<sequence>MVDLNTAVAAKRLCGIINRDKGRRLELQPPVPQANKPPTPRMQLFCSPLPTACEI</sequence>